<feature type="region of interest" description="SAW" evidence="9">
    <location>
        <begin position="376"/>
        <end position="450"/>
    </location>
</feature>
<evidence type="ECO:0000313" key="13">
    <source>
        <dbReference type="EMBL" id="KAF7805836.1"/>
    </source>
</evidence>
<keyword evidence="6" id="KW-0804">Transcription</keyword>
<keyword evidence="5" id="KW-0805">Transcription regulation</keyword>
<comment type="subcellular location">
    <subcellularLocation>
        <location evidence="2">Endomembrane system</location>
        <topology evidence="2">Peripheral membrane protein</topology>
    </subcellularLocation>
    <subcellularLocation>
        <location evidence="1">Nucleus</location>
    </subcellularLocation>
</comment>
<evidence type="ECO:0000256" key="6">
    <source>
        <dbReference type="ARBA" id="ARBA00023163"/>
    </source>
</evidence>
<dbReference type="InterPro" id="IPR011333">
    <property type="entry name" value="SKP1/BTB/POZ_sf"/>
</dbReference>
<evidence type="ECO:0000256" key="8">
    <source>
        <dbReference type="PROSITE-ProRule" id="PRU00982"/>
    </source>
</evidence>
<dbReference type="GO" id="GO:0005634">
    <property type="term" value="C:nucleus"/>
    <property type="evidence" value="ECO:0007669"/>
    <property type="project" value="UniProtKB-SubCell"/>
</dbReference>
<keyword evidence="4" id="KW-0833">Ubl conjugation pathway</keyword>
<dbReference type="PROSITE" id="PS51649">
    <property type="entry name" value="NPH3"/>
    <property type="match status" value="1"/>
</dbReference>
<dbReference type="PROSITE" id="PS50985">
    <property type="entry name" value="GRAS"/>
    <property type="match status" value="1"/>
</dbReference>
<comment type="similarity">
    <text evidence="8">Belongs to the NPH3 family.</text>
</comment>
<protein>
    <submittedName>
        <fullName evidence="13">BTB/POZ domain-containing protein</fullName>
    </submittedName>
</protein>
<dbReference type="OrthoDB" id="767511at2759"/>
<evidence type="ECO:0000259" key="12">
    <source>
        <dbReference type="PROSITE" id="PS51649"/>
    </source>
</evidence>
<dbReference type="GO" id="GO:0016567">
    <property type="term" value="P:protein ubiquitination"/>
    <property type="evidence" value="ECO:0007669"/>
    <property type="project" value="UniProtKB-UniPathway"/>
</dbReference>
<feature type="domain" description="BTB" evidence="11">
    <location>
        <begin position="505"/>
        <end position="569"/>
    </location>
</feature>
<feature type="coiled-coil region" evidence="10">
    <location>
        <begin position="1002"/>
        <end position="1029"/>
    </location>
</feature>
<proteinExistence type="inferred from homology"/>
<comment type="pathway">
    <text evidence="3">Protein modification; protein ubiquitination.</text>
</comment>
<comment type="similarity">
    <text evidence="9">Belongs to the GRAS family.</text>
</comment>
<dbReference type="UniPathway" id="UPA00143"/>
<evidence type="ECO:0000256" key="2">
    <source>
        <dbReference type="ARBA" id="ARBA00004184"/>
    </source>
</evidence>
<dbReference type="InterPro" id="IPR000210">
    <property type="entry name" value="BTB/POZ_dom"/>
</dbReference>
<evidence type="ECO:0000256" key="7">
    <source>
        <dbReference type="ARBA" id="ARBA00023242"/>
    </source>
</evidence>
<sequence length="1045" mass="117692">MKSELKGSTATSISIQYPSLLNAPPHTTTSPDLSGALKGCLGSLDGACIEKLLLHCASALESNDVTLAQQVMWVLNNVASPLGDTNQRLTSCFLRALVSRASRVCPVPMSFNGRTTCIQRRLMSVTELAGYVDLIPWHSFGFSASNSAIFKAIHGFPRVHILDFSITHCMQWPTLIDALAKRPQGPPHLKITLPSTRPPVPPLVNISTQEVGLRLANFAKFRNVVFEFNVIGQHSTSSELISNVNNNEYYSSSFQFESLLSQLNAATLNLREDEALVINCQNWLRYLSDERKGSFQNSASARDSFINLIKSLNPRIVLLVDEDCDLSAPSLTSRITTCFNYLWIPFDALETFLPKDSRQRVEYECDIGQKIENSISFEGVERIERLESGVKMSQRMKNGGFFSVPFCDETVREVKGLLDEHASGWGMKREEDMLVLTWKGHNSVFATAWVPNETTDDHMVVPGRSRPDRRKQPVFHRFVKRLQEMDRSKREKEKRLHFEIMELNCNLEVDINGEETFIVDKNIVGQYSGKFIKLFGKNNGVSRKLKVIFHDFPGGASGFELILRFVYNNGKSNITPSNLLLAHSAAKFMEMKESVNGNPNLLEQTEKSLQDMSYWTWSDLLITLKQCQDLTLFAGCSSMMLERCLESLVGRLILASEASPCPSTCSTESYNGFRFSCESKSTESVKTSTFSRSSWWFEDLVFLCPLLVQMLVKAMLWRKLEHVIISRFLMYYQKAKFSTATTDEKRKIIEMVIDMHYSMDQSVVSCKTLFGILRITLSLNISKCIRNKLENMIGGHLDQATLDNLLVPSPYGISYLYDVNLILRFLKSFLRRGNCLVGPGPSRMRKVGSLMDLYIAEIAPDPCLKPSKFLALVTALPDSARDSYDELYHAVDMYLEVHGGLSEEERVKICCSLNYEKLSTKACLHLSQNTKFPSRSAVQALVVQQSKLKTLLLSTPSTTPFTVSPRSCSDVGGTKNRTSEQVVLYSGKFQVSKPGDKLSSHLQGIQWRVSELENICRKLQTQMAKMMRSRVSGHSYSRSLPKLCS</sequence>
<evidence type="ECO:0000256" key="5">
    <source>
        <dbReference type="ARBA" id="ARBA00023015"/>
    </source>
</evidence>
<gene>
    <name evidence="13" type="ORF">G2W53_037997</name>
</gene>
<dbReference type="EMBL" id="JAAIUW010000012">
    <property type="protein sequence ID" value="KAF7805836.1"/>
    <property type="molecule type" value="Genomic_DNA"/>
</dbReference>
<dbReference type="AlphaFoldDB" id="A0A834W4S8"/>
<evidence type="ECO:0000256" key="9">
    <source>
        <dbReference type="PROSITE-ProRule" id="PRU01191"/>
    </source>
</evidence>
<keyword evidence="7" id="KW-0539">Nucleus</keyword>
<keyword evidence="14" id="KW-1185">Reference proteome</keyword>
<dbReference type="PANTHER" id="PTHR32370">
    <property type="entry name" value="OS12G0117600 PROTEIN"/>
    <property type="match status" value="1"/>
</dbReference>
<evidence type="ECO:0000256" key="1">
    <source>
        <dbReference type="ARBA" id="ARBA00004123"/>
    </source>
</evidence>
<dbReference type="InterPro" id="IPR005202">
    <property type="entry name" value="TF_GRAS"/>
</dbReference>
<reference evidence="13" key="1">
    <citation type="submission" date="2020-09" db="EMBL/GenBank/DDBJ databases">
        <title>Genome-Enabled Discovery of Anthraquinone Biosynthesis in Senna tora.</title>
        <authorList>
            <person name="Kang S.-H."/>
            <person name="Pandey R.P."/>
            <person name="Lee C.-M."/>
            <person name="Sim J.-S."/>
            <person name="Jeong J.-T."/>
            <person name="Choi B.-S."/>
            <person name="Jung M."/>
            <person name="Ginzburg D."/>
            <person name="Zhao K."/>
            <person name="Won S.Y."/>
            <person name="Oh T.-J."/>
            <person name="Yu Y."/>
            <person name="Kim N.-H."/>
            <person name="Lee O.R."/>
            <person name="Lee T.-H."/>
            <person name="Bashyal P."/>
            <person name="Kim T.-S."/>
            <person name="Lee W.-H."/>
            <person name="Kawkins C."/>
            <person name="Kim C.-K."/>
            <person name="Kim J.S."/>
            <person name="Ahn B.O."/>
            <person name="Rhee S.Y."/>
            <person name="Sohng J.K."/>
        </authorList>
    </citation>
    <scope>NUCLEOTIDE SEQUENCE</scope>
    <source>
        <tissue evidence="13">Leaf</tissue>
    </source>
</reference>
<accession>A0A834W4S8</accession>
<feature type="short sequence motif" description="VHIID" evidence="9">
    <location>
        <begin position="159"/>
        <end position="163"/>
    </location>
</feature>
<dbReference type="PROSITE" id="PS50097">
    <property type="entry name" value="BTB"/>
    <property type="match status" value="1"/>
</dbReference>
<evidence type="ECO:0000256" key="10">
    <source>
        <dbReference type="SAM" id="Coils"/>
    </source>
</evidence>
<dbReference type="InterPro" id="IPR043454">
    <property type="entry name" value="NPH3/RPT2-like"/>
</dbReference>
<comment type="caution">
    <text evidence="13">The sequence shown here is derived from an EMBL/GenBank/DDBJ whole genome shotgun (WGS) entry which is preliminary data.</text>
</comment>
<keyword evidence="10" id="KW-0175">Coiled coil</keyword>
<comment type="caution">
    <text evidence="9">Lacks conserved residue(s) required for the propagation of feature annotation.</text>
</comment>
<feature type="domain" description="NPH3" evidence="12">
    <location>
        <begin position="694"/>
        <end position="947"/>
    </location>
</feature>
<organism evidence="13 14">
    <name type="scientific">Senna tora</name>
    <dbReference type="NCBI Taxonomy" id="362788"/>
    <lineage>
        <taxon>Eukaryota</taxon>
        <taxon>Viridiplantae</taxon>
        <taxon>Streptophyta</taxon>
        <taxon>Embryophyta</taxon>
        <taxon>Tracheophyta</taxon>
        <taxon>Spermatophyta</taxon>
        <taxon>Magnoliopsida</taxon>
        <taxon>eudicotyledons</taxon>
        <taxon>Gunneridae</taxon>
        <taxon>Pentapetalae</taxon>
        <taxon>rosids</taxon>
        <taxon>fabids</taxon>
        <taxon>Fabales</taxon>
        <taxon>Fabaceae</taxon>
        <taxon>Caesalpinioideae</taxon>
        <taxon>Cassia clade</taxon>
        <taxon>Senna</taxon>
    </lineage>
</organism>
<evidence type="ECO:0000313" key="14">
    <source>
        <dbReference type="Proteomes" id="UP000634136"/>
    </source>
</evidence>
<name>A0A834W4S8_9FABA</name>
<dbReference type="SUPFAM" id="SSF54695">
    <property type="entry name" value="POZ domain"/>
    <property type="match status" value="1"/>
</dbReference>
<dbReference type="GO" id="GO:0012505">
    <property type="term" value="C:endomembrane system"/>
    <property type="evidence" value="ECO:0007669"/>
    <property type="project" value="UniProtKB-SubCell"/>
</dbReference>
<dbReference type="Pfam" id="PF03000">
    <property type="entry name" value="NPH3"/>
    <property type="match status" value="1"/>
</dbReference>
<evidence type="ECO:0000256" key="3">
    <source>
        <dbReference type="ARBA" id="ARBA00004906"/>
    </source>
</evidence>
<dbReference type="Proteomes" id="UP000634136">
    <property type="component" value="Unassembled WGS sequence"/>
</dbReference>
<dbReference type="InterPro" id="IPR027356">
    <property type="entry name" value="NPH3_dom"/>
</dbReference>
<evidence type="ECO:0000256" key="4">
    <source>
        <dbReference type="ARBA" id="ARBA00022786"/>
    </source>
</evidence>
<evidence type="ECO:0000259" key="11">
    <source>
        <dbReference type="PROSITE" id="PS50097"/>
    </source>
</evidence>
<dbReference type="Pfam" id="PF03514">
    <property type="entry name" value="GRAS"/>
    <property type="match status" value="1"/>
</dbReference>